<comment type="caution">
    <text evidence="2">The sequence shown here is derived from an EMBL/GenBank/DDBJ whole genome shotgun (WGS) entry which is preliminary data.</text>
</comment>
<proteinExistence type="predicted"/>
<keyword evidence="1" id="KW-0812">Transmembrane</keyword>
<evidence type="ECO:0000313" key="3">
    <source>
        <dbReference type="Proteomes" id="UP000053157"/>
    </source>
</evidence>
<feature type="transmembrane region" description="Helical" evidence="1">
    <location>
        <begin position="119"/>
        <end position="142"/>
    </location>
</feature>
<feature type="transmembrane region" description="Helical" evidence="1">
    <location>
        <begin position="442"/>
        <end position="464"/>
    </location>
</feature>
<reference evidence="2 3" key="1">
    <citation type="submission" date="2015-12" db="EMBL/GenBank/DDBJ databases">
        <title>Haloferax profundi sp. nov. isolated from the Discovery deep brine-seawater interface in the Red Sea.</title>
        <authorList>
            <person name="Zhang G."/>
            <person name="Stingl U."/>
            <person name="Rashid M."/>
        </authorList>
    </citation>
    <scope>NUCLEOTIDE SEQUENCE [LARGE SCALE GENOMIC DNA]</scope>
    <source>
        <strain evidence="2 3">SB29</strain>
    </source>
</reference>
<dbReference type="AlphaFoldDB" id="A0A0W1RD61"/>
<feature type="transmembrane region" description="Helical" evidence="1">
    <location>
        <begin position="476"/>
        <end position="503"/>
    </location>
</feature>
<feature type="transmembrane region" description="Helical" evidence="1">
    <location>
        <begin position="296"/>
        <end position="315"/>
    </location>
</feature>
<feature type="transmembrane region" description="Helical" evidence="1">
    <location>
        <begin position="205"/>
        <end position="226"/>
    </location>
</feature>
<feature type="transmembrane region" description="Helical" evidence="1">
    <location>
        <begin position="363"/>
        <end position="390"/>
    </location>
</feature>
<organism evidence="2 3">
    <name type="scientific">Haloferax profundi</name>
    <dbReference type="NCBI Taxonomy" id="1544718"/>
    <lineage>
        <taxon>Archaea</taxon>
        <taxon>Methanobacteriati</taxon>
        <taxon>Methanobacteriota</taxon>
        <taxon>Stenosarchaea group</taxon>
        <taxon>Halobacteria</taxon>
        <taxon>Halobacteriales</taxon>
        <taxon>Haloferacaceae</taxon>
        <taxon>Haloferax</taxon>
    </lineage>
</organism>
<name>A0A0W1RD61_9EURY</name>
<keyword evidence="3" id="KW-1185">Reference proteome</keyword>
<feature type="transmembrane region" description="Helical" evidence="1">
    <location>
        <begin position="154"/>
        <end position="170"/>
    </location>
</feature>
<dbReference type="Proteomes" id="UP000053157">
    <property type="component" value="Unassembled WGS sequence"/>
</dbReference>
<feature type="transmembrane region" description="Helical" evidence="1">
    <location>
        <begin position="88"/>
        <end position="107"/>
    </location>
</feature>
<accession>A0A0W1RD61</accession>
<keyword evidence="1" id="KW-0472">Membrane</keyword>
<gene>
    <name evidence="2" type="ORF">AUR66_20050</name>
</gene>
<feature type="transmembrane region" description="Helical" evidence="1">
    <location>
        <begin position="30"/>
        <end position="51"/>
    </location>
</feature>
<feature type="transmembrane region" description="Helical" evidence="1">
    <location>
        <begin position="524"/>
        <end position="542"/>
    </location>
</feature>
<dbReference type="OrthoDB" id="293659at2157"/>
<evidence type="ECO:0000313" key="2">
    <source>
        <dbReference type="EMBL" id="KTG11346.1"/>
    </source>
</evidence>
<feature type="transmembrane region" description="Helical" evidence="1">
    <location>
        <begin position="396"/>
        <end position="422"/>
    </location>
</feature>
<evidence type="ECO:0000256" key="1">
    <source>
        <dbReference type="SAM" id="Phobius"/>
    </source>
</evidence>
<protein>
    <submittedName>
        <fullName evidence="2">Uncharacterized protein</fullName>
    </submittedName>
</protein>
<dbReference type="EMBL" id="LOPV01000651">
    <property type="protein sequence ID" value="KTG11346.1"/>
    <property type="molecule type" value="Genomic_DNA"/>
</dbReference>
<keyword evidence="1" id="KW-1133">Transmembrane helix</keyword>
<dbReference type="RefSeq" id="WP_058573597.1">
    <property type="nucleotide sequence ID" value="NZ_LOPV01000651.1"/>
</dbReference>
<sequence>MGAGLLFPSLAFAGFVYIFADAIRDAGSFALPPFARGTVAVIWLFGVFVATQRVASARPRIDAEPLILTTVSARTVVGGLFVAETLRVLAYLGLPTLVLTVGSAYLFGSIASILVIPMAAILLAVTAVVVGMVLGYAVALLVATSPFVARHKTVLGGVAAIAAMAVYLLVTLPQVGGIDQAALAWVPIGWLADLAVIGTSVQGSLIRATSIVFGSVAIVVLGGVLVEREATRLWFTDPVSGHEETTLESTGSGTEETTDWLADSIRPLVLPSKIPRPMRRVAQWSVLKTRRDPRRLNFLLLPVVMLGSVFISSGIQSGSLWSLLGPACAAVLPWVAGATFAMNPFGDEGAVLPVTLLSLPGSTYVRGLMIPGIVFGLTLVTLTTGITMFAGSYGPVTVYGIVGVGLLSTLVAVATAPAVGMWFPRFSAISIGQSREVIPPRLFTTGIHFISTTVPAGFLALLVINPELARAVVAGVVGYLPAILLQLIASGDGGLLISGAMWFGDLGTRVQGIDIDLFRRTAGGLLLLGGILVAVLSYQLAVRRFERYSPPM</sequence>